<comment type="caution">
    <text evidence="2">The sequence shown here is derived from an EMBL/GenBank/DDBJ whole genome shotgun (WGS) entry which is preliminary data.</text>
</comment>
<dbReference type="AlphaFoldDB" id="A0A164I555"/>
<accession>A0A164I555</accession>
<dbReference type="Proteomes" id="UP000076512">
    <property type="component" value="Unassembled WGS sequence"/>
</dbReference>
<evidence type="ECO:0000259" key="1">
    <source>
        <dbReference type="PROSITE" id="PS51819"/>
    </source>
</evidence>
<dbReference type="InterPro" id="IPR029068">
    <property type="entry name" value="Glyas_Bleomycin-R_OHBP_Dase"/>
</dbReference>
<keyword evidence="3" id="KW-1185">Reference proteome</keyword>
<sequence length="132" mass="15636">MRDAHDAFHLAIPARDLDEAERFYVRGLGAKLARRYDDRITLDFFGDQVVCHLSDRIDPDPRLYPRHFGVSFRERADFDRLLRLVRLRELAVFSPVSTRFEGTAEEHLTVVLRDPSNNLLEFKHYLDPRMMY</sequence>
<gene>
    <name evidence="2" type="ORF">AWN90_15430</name>
</gene>
<protein>
    <submittedName>
        <fullName evidence="2">Glyoxalase</fullName>
    </submittedName>
</protein>
<organism evidence="2 3">
    <name type="scientific">Nocardia terpenica</name>
    <dbReference type="NCBI Taxonomy" id="455432"/>
    <lineage>
        <taxon>Bacteria</taxon>
        <taxon>Bacillati</taxon>
        <taxon>Actinomycetota</taxon>
        <taxon>Actinomycetes</taxon>
        <taxon>Mycobacteriales</taxon>
        <taxon>Nocardiaceae</taxon>
        <taxon>Nocardia</taxon>
    </lineage>
</organism>
<dbReference type="STRING" id="455432.AWN90_15430"/>
<name>A0A164I555_9NOCA</name>
<dbReference type="InterPro" id="IPR004360">
    <property type="entry name" value="Glyas_Fos-R_dOase_dom"/>
</dbReference>
<evidence type="ECO:0000313" key="2">
    <source>
        <dbReference type="EMBL" id="KZM69110.1"/>
    </source>
</evidence>
<evidence type="ECO:0000313" key="3">
    <source>
        <dbReference type="Proteomes" id="UP000076512"/>
    </source>
</evidence>
<dbReference type="EMBL" id="LWGR01000021">
    <property type="protein sequence ID" value="KZM69110.1"/>
    <property type="molecule type" value="Genomic_DNA"/>
</dbReference>
<dbReference type="InterPro" id="IPR037523">
    <property type="entry name" value="VOC_core"/>
</dbReference>
<dbReference type="OrthoDB" id="9804907at2"/>
<dbReference type="SUPFAM" id="SSF54593">
    <property type="entry name" value="Glyoxalase/Bleomycin resistance protein/Dihydroxybiphenyl dioxygenase"/>
    <property type="match status" value="1"/>
</dbReference>
<feature type="domain" description="VOC" evidence="1">
    <location>
        <begin position="6"/>
        <end position="125"/>
    </location>
</feature>
<dbReference type="PANTHER" id="PTHR39434">
    <property type="match status" value="1"/>
</dbReference>
<dbReference type="PROSITE" id="PS51819">
    <property type="entry name" value="VOC"/>
    <property type="match status" value="1"/>
</dbReference>
<dbReference type="PANTHER" id="PTHR39434:SF1">
    <property type="entry name" value="VOC DOMAIN-CONTAINING PROTEIN"/>
    <property type="match status" value="1"/>
</dbReference>
<reference evidence="2 3" key="1">
    <citation type="submission" date="2016-04" db="EMBL/GenBank/DDBJ databases">
        <authorList>
            <person name="Evans L.H."/>
            <person name="Alamgir A."/>
            <person name="Owens N."/>
            <person name="Weber N.D."/>
            <person name="Virtaneva K."/>
            <person name="Barbian K."/>
            <person name="Babar A."/>
            <person name="Rosenke K."/>
        </authorList>
    </citation>
    <scope>NUCLEOTIDE SEQUENCE [LARGE SCALE GENOMIC DNA]</scope>
    <source>
        <strain evidence="2 3">IFM 0406</strain>
    </source>
</reference>
<dbReference type="Gene3D" id="3.10.180.10">
    <property type="entry name" value="2,3-Dihydroxybiphenyl 1,2-Dioxygenase, domain 1"/>
    <property type="match status" value="1"/>
</dbReference>
<dbReference type="RefSeq" id="WP_067581286.1">
    <property type="nucleotide sequence ID" value="NZ_JABMCZ010000002.1"/>
</dbReference>
<proteinExistence type="predicted"/>
<dbReference type="Pfam" id="PF00903">
    <property type="entry name" value="Glyoxalase"/>
    <property type="match status" value="1"/>
</dbReference>